<proteinExistence type="predicted"/>
<comment type="caution">
    <text evidence="2">The sequence shown here is derived from an EMBL/GenBank/DDBJ whole genome shotgun (WGS) entry which is preliminary data.</text>
</comment>
<protein>
    <submittedName>
        <fullName evidence="2">Uroporphyrinogen decarboxylase</fullName>
    </submittedName>
</protein>
<keyword evidence="1" id="KW-0812">Transmembrane</keyword>
<keyword evidence="1" id="KW-1133">Transmembrane helix</keyword>
<gene>
    <name evidence="2" type="ORF">C7H52_13060</name>
</gene>
<evidence type="ECO:0000313" key="3">
    <source>
        <dbReference type="Proteomes" id="UP000238426"/>
    </source>
</evidence>
<dbReference type="EMBL" id="PXOQ01000019">
    <property type="protein sequence ID" value="PSG86072.1"/>
    <property type="molecule type" value="Genomic_DNA"/>
</dbReference>
<reference evidence="2 3" key="1">
    <citation type="submission" date="2018-03" db="EMBL/GenBank/DDBJ databases">
        <title>Mesoflavibacter sp. HG37 and Mesoflavibacter sp. HG96 sp.nov., two marine bacteria isolated from seawater of Western Pacific Ocean.</title>
        <authorList>
            <person name="Cheng H."/>
            <person name="Wu Y.-H."/>
            <person name="Guo L.-L."/>
            <person name="Xu X.-W."/>
        </authorList>
    </citation>
    <scope>NUCLEOTIDE SEQUENCE [LARGE SCALE GENOMIC DNA]</scope>
    <source>
        <strain evidence="2 3">KCTC 32269</strain>
    </source>
</reference>
<keyword evidence="3" id="KW-1185">Reference proteome</keyword>
<evidence type="ECO:0000313" key="2">
    <source>
        <dbReference type="EMBL" id="PSG86072.1"/>
    </source>
</evidence>
<evidence type="ECO:0000256" key="1">
    <source>
        <dbReference type="SAM" id="Phobius"/>
    </source>
</evidence>
<accession>A0A2T1N4J4</accession>
<feature type="transmembrane region" description="Helical" evidence="1">
    <location>
        <begin position="6"/>
        <end position="26"/>
    </location>
</feature>
<feature type="transmembrane region" description="Helical" evidence="1">
    <location>
        <begin position="38"/>
        <end position="71"/>
    </location>
</feature>
<organism evidence="2 3">
    <name type="scientific">Aurantibacter aestuarii</name>
    <dbReference type="NCBI Taxonomy" id="1266046"/>
    <lineage>
        <taxon>Bacteria</taxon>
        <taxon>Pseudomonadati</taxon>
        <taxon>Bacteroidota</taxon>
        <taxon>Flavobacteriia</taxon>
        <taxon>Flavobacteriales</taxon>
        <taxon>Flavobacteriaceae</taxon>
        <taxon>Aurantibacter</taxon>
    </lineage>
</organism>
<dbReference type="Gene3D" id="1.20.1280.290">
    <property type="match status" value="1"/>
</dbReference>
<dbReference type="AlphaFoldDB" id="A0A2T1N4J4"/>
<dbReference type="OrthoDB" id="677174at2"/>
<sequence length="75" mass="8344">MEFLGISGVEWVGYAASLGVLLSFLMRDIKTLRLVNSVGCLLFVIYGVLLSSIPIIITNVAILLINFYYLFLKKS</sequence>
<keyword evidence="1" id="KW-0472">Membrane</keyword>
<name>A0A2T1N4J4_9FLAO</name>
<dbReference type="Proteomes" id="UP000238426">
    <property type="component" value="Unassembled WGS sequence"/>
</dbReference>